<dbReference type="PANTHER" id="PTHR46652:SF3">
    <property type="entry name" value="LEUCINE-RICH REPEAT-CONTAINING PROTEIN 9"/>
    <property type="match status" value="1"/>
</dbReference>
<dbReference type="PANTHER" id="PTHR46652">
    <property type="entry name" value="LEUCINE-RICH REPEAT AND IQ DOMAIN-CONTAINING PROTEIN 1-RELATED"/>
    <property type="match status" value="1"/>
</dbReference>
<feature type="region of interest" description="Disordered" evidence="3">
    <location>
        <begin position="215"/>
        <end position="234"/>
    </location>
</feature>
<dbReference type="SUPFAM" id="SSF52058">
    <property type="entry name" value="L domain-like"/>
    <property type="match status" value="2"/>
</dbReference>
<dbReference type="NCBIfam" id="TIGR01167">
    <property type="entry name" value="LPXTG_anchor"/>
    <property type="match status" value="1"/>
</dbReference>
<evidence type="ECO:0000313" key="8">
    <source>
        <dbReference type="Proteomes" id="UP001234495"/>
    </source>
</evidence>
<dbReference type="SUPFAM" id="SSF49265">
    <property type="entry name" value="Fibronectin type III"/>
    <property type="match status" value="3"/>
</dbReference>
<dbReference type="SMART" id="SM00365">
    <property type="entry name" value="LRR_SD22"/>
    <property type="match status" value="11"/>
</dbReference>
<dbReference type="InterPro" id="IPR032675">
    <property type="entry name" value="LRR_dom_sf"/>
</dbReference>
<dbReference type="SMART" id="SM00060">
    <property type="entry name" value="FN3"/>
    <property type="match status" value="4"/>
</dbReference>
<evidence type="ECO:0000256" key="4">
    <source>
        <dbReference type="SAM" id="Phobius"/>
    </source>
</evidence>
<dbReference type="EMBL" id="JAUSUD010000012">
    <property type="protein sequence ID" value="MDQ0231420.1"/>
    <property type="molecule type" value="Genomic_DNA"/>
</dbReference>
<dbReference type="Gene3D" id="3.80.10.10">
    <property type="entry name" value="Ribonuclease Inhibitor"/>
    <property type="match status" value="3"/>
</dbReference>
<sequence>MRKKSISFLLVFTIILSLLAPFSPTTAFAATEEPIRILKAVPQENGILLQWETNPASEAVDHFTLIKNSVESPITSPEVISQSSNEAGTINKVYQYVDTDVTPGEAYKYSIKRNGEEVTSEPISLLFNTTEKLTIKAVKPFEQSVQVHWSEITLADNYEILLDGKEIAQTGKSLSYEIKELQSGQSYKLTIRALQNEQVISEVNTDVETLAASNVTEEKAEQTQTEDATEATNRQAVVESEDTQQEEIVTITDSRLKREIKKALKLTRDELYVTDLETLTELDLSYTAVKDLSGLEKATNLTELNVAGTQITNFAPLKQLTSLKSLYLSDTSFSDLNNISTLTNLEALDLGSTNVTDVSLLSNLTSLQYLDISYLELGSISSLLGLENLNTLSIYGETYYQFEEEIQQLKDKEITIFSDNEDESSSLAISYVKANENSVKLEWEYYGDEDVAKYEVKVANQTKAVDGDETTLIIDSLASATTYELSIDAYNSNNEKIDTFTWTFETLPGPSGDVVQFKDERLKRAIKEEYGIERELVTSDMEAIQELNLDYKRIKDLTGLEAAKNLTYLSVDGNPITNGAPISELTNLTDLYVSNTKITDFSFLSTLQNLDYLSLVDANLTSLEQLPALENLHYLAVYSNQLEDVKGIEQFKALETIDLDYNPLKTIAGLSQLTELETVWLNNTSLDTIDELLKVANLDSVYLVGNEQLKLSEETSAARNVVNQLIENGVIVEFEEMEEDEWFDAYPGLVTDTTIELNWDYYGEQDISTYELYVNGKLHETLSSEDVFYFFEGLSPDTTYEFYVKAFNANGEEVLSTEPFEVTTWSAPTGKKIHFNDEMLHETVKAQLGLSRDLQESDMTKLESLYIFEGVQDLSGLEYATNLYDLYIENITETLDLSPLKNLTLLSIIQLDQVNVKDYSVLNGLKNLNSLTIMNNNLSDLSFISGMTKLYELTLIQNKLEDITPLTNLKKLGSVTIANNRITDLTPLVSSKANLGFLDVSNNPITDISMLAGFNNLLQLHLDGTNVEDLSPLLEMDNLEYVSLYQVDSVKESKNAAVLDKLREFDVNVNTVVNPNASITIDNVTENAVSFSWERLLLDDEGSYEVTIYSYDEDEPVVIERVDHTTLQFEYDKLSPNTEYYIDVTGINSNDEYDKSIYADFKTLPIEGSIKDVMMYVYRTIDVPEADATFELIGLDENTHDIYRYGESDADGQLIDYTTDEALDTFALHVGLYEIVFTTADGEEYVYEFEITSDVEEALEFILTEDEEQTPPVEDDKGPVTPPVNGDKGNNKGNDNDGKKPTTPVKTDTKSDNAAKPVVKPVKEESKNNLPNTATDVYNLLLIGLVVLCIGGAIIFIQRKKQVKNG</sequence>
<dbReference type="Proteomes" id="UP001234495">
    <property type="component" value="Unassembled WGS sequence"/>
</dbReference>
<keyword evidence="5" id="KW-0732">Signal</keyword>
<dbReference type="PROSITE" id="PS51450">
    <property type="entry name" value="LRR"/>
    <property type="match status" value="4"/>
</dbReference>
<dbReference type="InterPro" id="IPR013783">
    <property type="entry name" value="Ig-like_fold"/>
</dbReference>
<accession>A0ABT9ZHG3</accession>
<protein>
    <submittedName>
        <fullName evidence="7">LPXTG-motif cell wall-anchored protein</fullName>
    </submittedName>
</protein>
<organism evidence="7 8">
    <name type="scientific">Metabacillus malikii</name>
    <dbReference type="NCBI Taxonomy" id="1504265"/>
    <lineage>
        <taxon>Bacteria</taxon>
        <taxon>Bacillati</taxon>
        <taxon>Bacillota</taxon>
        <taxon>Bacilli</taxon>
        <taxon>Bacillales</taxon>
        <taxon>Bacillaceae</taxon>
        <taxon>Metabacillus</taxon>
    </lineage>
</organism>
<feature type="domain" description="Fibronectin type-III" evidence="6">
    <location>
        <begin position="741"/>
        <end position="827"/>
    </location>
</feature>
<keyword evidence="4" id="KW-0812">Transmembrane</keyword>
<dbReference type="InterPro" id="IPR036116">
    <property type="entry name" value="FN3_sf"/>
</dbReference>
<reference evidence="7 8" key="1">
    <citation type="submission" date="2023-07" db="EMBL/GenBank/DDBJ databases">
        <title>Genomic Encyclopedia of Type Strains, Phase IV (KMG-IV): sequencing the most valuable type-strain genomes for metagenomic binning, comparative biology and taxonomic classification.</title>
        <authorList>
            <person name="Goeker M."/>
        </authorList>
    </citation>
    <scope>NUCLEOTIDE SEQUENCE [LARGE SCALE GENOMIC DNA]</scope>
    <source>
        <strain evidence="7 8">DSM 29005</strain>
    </source>
</reference>
<dbReference type="InterPro" id="IPR001611">
    <property type="entry name" value="Leu-rich_rpt"/>
</dbReference>
<feature type="chain" id="PRO_5047059968" evidence="5">
    <location>
        <begin position="30"/>
        <end position="1366"/>
    </location>
</feature>
<dbReference type="Gene3D" id="2.60.40.10">
    <property type="entry name" value="Immunoglobulins"/>
    <property type="match status" value="5"/>
</dbReference>
<name>A0ABT9ZHG3_9BACI</name>
<dbReference type="Pfam" id="PF00041">
    <property type="entry name" value="fn3"/>
    <property type="match status" value="3"/>
</dbReference>
<proteinExistence type="predicted"/>
<evidence type="ECO:0000256" key="2">
    <source>
        <dbReference type="ARBA" id="ARBA00022737"/>
    </source>
</evidence>
<dbReference type="PROSITE" id="PS50853">
    <property type="entry name" value="FN3"/>
    <property type="match status" value="3"/>
</dbReference>
<keyword evidence="1" id="KW-0433">Leucine-rich repeat</keyword>
<evidence type="ECO:0000313" key="7">
    <source>
        <dbReference type="EMBL" id="MDQ0231420.1"/>
    </source>
</evidence>
<dbReference type="InterPro" id="IPR025875">
    <property type="entry name" value="Leu-rich_rpt_4"/>
</dbReference>
<feature type="signal peptide" evidence="5">
    <location>
        <begin position="1"/>
        <end position="29"/>
    </location>
</feature>
<evidence type="ECO:0000259" key="6">
    <source>
        <dbReference type="PROSITE" id="PS50853"/>
    </source>
</evidence>
<evidence type="ECO:0000256" key="5">
    <source>
        <dbReference type="SAM" id="SignalP"/>
    </source>
</evidence>
<feature type="compositionally biased region" description="Low complexity" evidence="3">
    <location>
        <begin position="222"/>
        <end position="232"/>
    </location>
</feature>
<keyword evidence="4" id="KW-1133">Transmembrane helix</keyword>
<dbReference type="Pfam" id="PF12799">
    <property type="entry name" value="LRR_4"/>
    <property type="match status" value="2"/>
</dbReference>
<comment type="caution">
    <text evidence="7">The sequence shown here is derived from an EMBL/GenBank/DDBJ whole genome shotgun (WGS) entry which is preliminary data.</text>
</comment>
<feature type="transmembrane region" description="Helical" evidence="4">
    <location>
        <begin position="1337"/>
        <end position="1357"/>
    </location>
</feature>
<dbReference type="InterPro" id="IPR003961">
    <property type="entry name" value="FN3_dom"/>
</dbReference>
<evidence type="ECO:0000256" key="3">
    <source>
        <dbReference type="SAM" id="MobiDB-lite"/>
    </source>
</evidence>
<gene>
    <name evidence="7" type="ORF">J2S19_002703</name>
</gene>
<feature type="domain" description="Fibronectin type-III" evidence="6">
    <location>
        <begin position="1075"/>
        <end position="1166"/>
    </location>
</feature>
<keyword evidence="2" id="KW-0677">Repeat</keyword>
<dbReference type="CDD" id="cd00063">
    <property type="entry name" value="FN3"/>
    <property type="match status" value="2"/>
</dbReference>
<feature type="region of interest" description="Disordered" evidence="3">
    <location>
        <begin position="1266"/>
        <end position="1331"/>
    </location>
</feature>
<dbReference type="RefSeq" id="WP_307342343.1">
    <property type="nucleotide sequence ID" value="NZ_JAUSUD010000012.1"/>
</dbReference>
<dbReference type="InterPro" id="IPR050836">
    <property type="entry name" value="SDS22/Internalin_LRR"/>
</dbReference>
<evidence type="ECO:0000256" key="1">
    <source>
        <dbReference type="ARBA" id="ARBA00022614"/>
    </source>
</evidence>
<feature type="domain" description="Fibronectin type-III" evidence="6">
    <location>
        <begin position="423"/>
        <end position="509"/>
    </location>
</feature>
<keyword evidence="8" id="KW-1185">Reference proteome</keyword>
<keyword evidence="4" id="KW-0472">Membrane</keyword>